<dbReference type="Gene3D" id="3.40.30.10">
    <property type="entry name" value="Glutaredoxin"/>
    <property type="match status" value="1"/>
</dbReference>
<organism evidence="3">
    <name type="scientific">marine metagenome</name>
    <dbReference type="NCBI Taxonomy" id="408172"/>
    <lineage>
        <taxon>unclassified sequences</taxon>
        <taxon>metagenomes</taxon>
        <taxon>ecological metagenomes</taxon>
    </lineage>
</organism>
<dbReference type="InterPro" id="IPR036249">
    <property type="entry name" value="Thioredoxin-like_sf"/>
</dbReference>
<dbReference type="PANTHER" id="PTHR13887:SF56">
    <property type="entry name" value="THIOREDOXIN-LIKE REDUCTASE RV2466C"/>
    <property type="match status" value="1"/>
</dbReference>
<comment type="similarity">
    <text evidence="1">Belongs to the thioredoxin family. DsbA subfamily.</text>
</comment>
<proteinExistence type="inferred from homology"/>
<evidence type="ECO:0000256" key="1">
    <source>
        <dbReference type="ARBA" id="ARBA00005791"/>
    </source>
</evidence>
<reference evidence="3" key="1">
    <citation type="submission" date="2018-05" db="EMBL/GenBank/DDBJ databases">
        <authorList>
            <person name="Lanie J.A."/>
            <person name="Ng W.-L."/>
            <person name="Kazmierczak K.M."/>
            <person name="Andrzejewski T.M."/>
            <person name="Davidsen T.M."/>
            <person name="Wayne K.J."/>
            <person name="Tettelin H."/>
            <person name="Glass J.I."/>
            <person name="Rusch D."/>
            <person name="Podicherti R."/>
            <person name="Tsui H.-C.T."/>
            <person name="Winkler M.E."/>
        </authorList>
    </citation>
    <scope>NUCLEOTIDE SEQUENCE</scope>
</reference>
<feature type="domain" description="Thioredoxin-like fold" evidence="2">
    <location>
        <begin position="38"/>
        <end position="200"/>
    </location>
</feature>
<protein>
    <recommendedName>
        <fullName evidence="2">Thioredoxin-like fold domain-containing protein</fullName>
    </recommendedName>
</protein>
<dbReference type="Pfam" id="PF13462">
    <property type="entry name" value="Thioredoxin_4"/>
    <property type="match status" value="1"/>
</dbReference>
<evidence type="ECO:0000259" key="2">
    <source>
        <dbReference type="Pfam" id="PF13462"/>
    </source>
</evidence>
<dbReference type="InterPro" id="IPR012336">
    <property type="entry name" value="Thioredoxin-like_fold"/>
</dbReference>
<name>A0A382D5B8_9ZZZZ</name>
<dbReference type="PANTHER" id="PTHR13887">
    <property type="entry name" value="GLUTATHIONE S-TRANSFERASE KAPPA"/>
    <property type="match status" value="1"/>
</dbReference>
<sequence length="211" mass="23644">MVNKMLFPGIPILSVVLLLFTSYQTIAQSLPSVEKMVAERILGNKDAPVEVIEYASLTCPHCAAFHNGPWPKLKKEYVDTGKIKLIYRDFPTDQLALAASMIAKCAPENRYFSIIKLMFRTQDKWRRSKNPREALSNIGRLAGMSPATVEACMNNQAVFDGVMKQRDEGHKIFNIEATPTLIVNGKKIEGGLTLEEFRAEFDKAHLEAGKK</sequence>
<dbReference type="SUPFAM" id="SSF52833">
    <property type="entry name" value="Thioredoxin-like"/>
    <property type="match status" value="1"/>
</dbReference>
<evidence type="ECO:0000313" key="3">
    <source>
        <dbReference type="EMBL" id="SVB32807.1"/>
    </source>
</evidence>
<dbReference type="EMBL" id="UINC01037391">
    <property type="protein sequence ID" value="SVB32807.1"/>
    <property type="molecule type" value="Genomic_DNA"/>
</dbReference>
<dbReference type="AlphaFoldDB" id="A0A382D5B8"/>
<gene>
    <name evidence="3" type="ORF">METZ01_LOCUS185661</name>
</gene>
<accession>A0A382D5B8</accession>